<evidence type="ECO:0000256" key="1">
    <source>
        <dbReference type="SAM" id="MobiDB-lite"/>
    </source>
</evidence>
<dbReference type="OrthoDB" id="3052647at2759"/>
<reference evidence="4" key="1">
    <citation type="journal article" date="2014" name="Proc. Natl. Acad. Sci. U.S.A.">
        <title>Extensive sampling of basidiomycete genomes demonstrates inadequacy of the white-rot/brown-rot paradigm for wood decay fungi.</title>
        <authorList>
            <person name="Riley R."/>
            <person name="Salamov A.A."/>
            <person name="Brown D.W."/>
            <person name="Nagy L.G."/>
            <person name="Floudas D."/>
            <person name="Held B.W."/>
            <person name="Levasseur A."/>
            <person name="Lombard V."/>
            <person name="Morin E."/>
            <person name="Otillar R."/>
            <person name="Lindquist E.A."/>
            <person name="Sun H."/>
            <person name="LaButti K.M."/>
            <person name="Schmutz J."/>
            <person name="Jabbour D."/>
            <person name="Luo H."/>
            <person name="Baker S.E."/>
            <person name="Pisabarro A.G."/>
            <person name="Walton J.D."/>
            <person name="Blanchette R.A."/>
            <person name="Henrissat B."/>
            <person name="Martin F."/>
            <person name="Cullen D."/>
            <person name="Hibbett D.S."/>
            <person name="Grigoriev I.V."/>
        </authorList>
    </citation>
    <scope>NUCLEOTIDE SEQUENCE [LARGE SCALE GENOMIC DNA]</scope>
    <source>
        <strain evidence="4">CBS 339.88</strain>
    </source>
</reference>
<dbReference type="EMBL" id="KL142402">
    <property type="protein sequence ID" value="KDR69472.1"/>
    <property type="molecule type" value="Genomic_DNA"/>
</dbReference>
<feature type="region of interest" description="Disordered" evidence="1">
    <location>
        <begin position="91"/>
        <end position="110"/>
    </location>
</feature>
<sequence>MALANSSTTLFTGPSYSIDGAPPVSFLLPGALGPVTQLNQIIFQIGKLPPGQHHLKVTNSPTTPLTLQYLVIENATIPNPAPINGTGVKPLGQPITSPPSNPVSHSNSTPKSKFPIAAVTGAVVSGIIIMTALVIVIIILKRRARKSQAVDPFNIANLTIPLSNTPEYSSTSYPASTVRKIPLSRRIPFASFPIQTTGKILRADRNLEAAAIVPAEGADTMLVQNRLRTAGESRQAPSQVKLPSREERSFVELPPLYTPG</sequence>
<keyword evidence="4" id="KW-1185">Reference proteome</keyword>
<gene>
    <name evidence="3" type="ORF">GALMADRAFT_145510</name>
</gene>
<dbReference type="Proteomes" id="UP000027222">
    <property type="component" value="Unassembled WGS sequence"/>
</dbReference>
<dbReference type="STRING" id="685588.A0A067SHL6"/>
<proteinExistence type="predicted"/>
<keyword evidence="2" id="KW-0472">Membrane</keyword>
<dbReference type="AlphaFoldDB" id="A0A067SHL6"/>
<evidence type="ECO:0000313" key="3">
    <source>
        <dbReference type="EMBL" id="KDR69472.1"/>
    </source>
</evidence>
<keyword evidence="2" id="KW-0812">Transmembrane</keyword>
<feature type="transmembrane region" description="Helical" evidence="2">
    <location>
        <begin position="114"/>
        <end position="140"/>
    </location>
</feature>
<organism evidence="3 4">
    <name type="scientific">Galerina marginata (strain CBS 339.88)</name>
    <dbReference type="NCBI Taxonomy" id="685588"/>
    <lineage>
        <taxon>Eukaryota</taxon>
        <taxon>Fungi</taxon>
        <taxon>Dikarya</taxon>
        <taxon>Basidiomycota</taxon>
        <taxon>Agaricomycotina</taxon>
        <taxon>Agaricomycetes</taxon>
        <taxon>Agaricomycetidae</taxon>
        <taxon>Agaricales</taxon>
        <taxon>Agaricineae</taxon>
        <taxon>Strophariaceae</taxon>
        <taxon>Galerina</taxon>
    </lineage>
</organism>
<accession>A0A067SHL6</accession>
<keyword evidence="2" id="KW-1133">Transmembrane helix</keyword>
<evidence type="ECO:0000313" key="4">
    <source>
        <dbReference type="Proteomes" id="UP000027222"/>
    </source>
</evidence>
<dbReference type="HOGENOM" id="CLU_1069768_0_0_1"/>
<protein>
    <submittedName>
        <fullName evidence="3">Uncharacterized protein</fullName>
    </submittedName>
</protein>
<evidence type="ECO:0000256" key="2">
    <source>
        <dbReference type="SAM" id="Phobius"/>
    </source>
</evidence>
<name>A0A067SHL6_GALM3</name>